<dbReference type="InterPro" id="IPR050328">
    <property type="entry name" value="Dev_Immune_Receptor"/>
</dbReference>
<keyword evidence="4" id="KW-0812">Transmembrane</keyword>
<name>A0A8K0CE74_IGNLU</name>
<protein>
    <submittedName>
        <fullName evidence="6">Uncharacterized protein</fullName>
    </submittedName>
</protein>
<feature type="signal peptide" evidence="5">
    <location>
        <begin position="1"/>
        <end position="18"/>
    </location>
</feature>
<proteinExistence type="predicted"/>
<feature type="chain" id="PRO_5035479429" evidence="5">
    <location>
        <begin position="19"/>
        <end position="743"/>
    </location>
</feature>
<dbReference type="FunFam" id="3.80.10.10:FF:001164">
    <property type="entry name" value="GH01279p"/>
    <property type="match status" value="1"/>
</dbReference>
<dbReference type="AlphaFoldDB" id="A0A8K0CE74"/>
<organism evidence="6 7">
    <name type="scientific">Ignelater luminosus</name>
    <name type="common">Cucubano</name>
    <name type="synonym">Pyrophorus luminosus</name>
    <dbReference type="NCBI Taxonomy" id="2038154"/>
    <lineage>
        <taxon>Eukaryota</taxon>
        <taxon>Metazoa</taxon>
        <taxon>Ecdysozoa</taxon>
        <taxon>Arthropoda</taxon>
        <taxon>Hexapoda</taxon>
        <taxon>Insecta</taxon>
        <taxon>Pterygota</taxon>
        <taxon>Neoptera</taxon>
        <taxon>Endopterygota</taxon>
        <taxon>Coleoptera</taxon>
        <taxon>Polyphaga</taxon>
        <taxon>Elateriformia</taxon>
        <taxon>Elateroidea</taxon>
        <taxon>Elateridae</taxon>
        <taxon>Agrypninae</taxon>
        <taxon>Pyrophorini</taxon>
        <taxon>Ignelater</taxon>
    </lineage>
</organism>
<comment type="caution">
    <text evidence="6">The sequence shown here is derived from an EMBL/GenBank/DDBJ whole genome shotgun (WGS) entry which is preliminary data.</text>
</comment>
<dbReference type="Proteomes" id="UP000801492">
    <property type="component" value="Unassembled WGS sequence"/>
</dbReference>
<evidence type="ECO:0000256" key="3">
    <source>
        <dbReference type="ARBA" id="ARBA00022737"/>
    </source>
</evidence>
<keyword evidence="7" id="KW-1185">Reference proteome</keyword>
<evidence type="ECO:0000256" key="2">
    <source>
        <dbReference type="ARBA" id="ARBA00022729"/>
    </source>
</evidence>
<keyword evidence="4" id="KW-1133">Transmembrane helix</keyword>
<evidence type="ECO:0000256" key="5">
    <source>
        <dbReference type="SAM" id="SignalP"/>
    </source>
</evidence>
<evidence type="ECO:0000256" key="1">
    <source>
        <dbReference type="ARBA" id="ARBA00022614"/>
    </source>
</evidence>
<keyword evidence="3" id="KW-0677">Repeat</keyword>
<dbReference type="InterPro" id="IPR026906">
    <property type="entry name" value="LRR_5"/>
</dbReference>
<accession>A0A8K0CE74</accession>
<dbReference type="EMBL" id="VTPC01090346">
    <property type="protein sequence ID" value="KAF2883601.1"/>
    <property type="molecule type" value="Genomic_DNA"/>
</dbReference>
<dbReference type="OrthoDB" id="1416801at2759"/>
<dbReference type="SMART" id="SM00369">
    <property type="entry name" value="LRR_TYP"/>
    <property type="match status" value="13"/>
</dbReference>
<sequence length="743" mass="83760">MELSLTALVVLILSPAWAFNGELAELECPDDCDCHYFRVNWVTDCSDSNLTDIPYDELSPNVYFLDVNSNRITDVKPFPPDIKIRRLHLADNLITELRKESFATLNILIDADFSENRITRVDPNTFEGFAGFSALELQGNPLEPIDGVFLSSNKLMYLDISNCGLTRLHTDFFSNITALTTLDLSGNPLREIGSFVFEPLTSLETLKMNKCNLTYISYDAFKFQTNLKTLELADNMLTSLDWPRVFESLVRLEYLDLRNSSVTNIQENSFNNNNYLRTLILAENKLTGFDVASTLGQKLYELDTLDLSFCSLDKPLSEDAFSNTTKLRVLNLSGNSLFASDLLVALAPLVGLQKLGLSNCGLSRLPDTFHKFKSLQELDISHNPLNDVFIKLIAPIDTLEYLNMGYSNLSYISATTFSQMTNMKRLVLSGNDLNNLEAGLFGGLKRLESLELNNCGLRRPLNATLFFNNLTYHDLKELQLAGNPLQVSPELPLFPKKLSRLEVVDLNNCNLSFLPTVAFFYCRNIARLSLLGNHLTSDGTSLSFVTLLPQLRMLDLRYNNLTTLTPAQFSENPNIEKLKLVGNPWKCDCSVAELWDWAQLHKGNLGLLEGSTIEEEHTAVGNKVKRKKLLICNYDASVQMPMVVNKTAAGRRPFIKQARLLTSTNRTWAKYVRESGCEQKPIRSRFERSVKSVPYEEILIESSKRHVPNTWAPAAITALVIYVFLMGCVGTFLICTRRKTRIS</sequence>
<evidence type="ECO:0000313" key="6">
    <source>
        <dbReference type="EMBL" id="KAF2883601.1"/>
    </source>
</evidence>
<gene>
    <name evidence="6" type="ORF">ILUMI_22568</name>
</gene>
<dbReference type="InterPro" id="IPR001611">
    <property type="entry name" value="Leu-rich_rpt"/>
</dbReference>
<keyword evidence="2 5" id="KW-0732">Signal</keyword>
<keyword evidence="1" id="KW-0433">Leucine-rich repeat</keyword>
<dbReference type="Pfam" id="PF00560">
    <property type="entry name" value="LRR_1"/>
    <property type="match status" value="1"/>
</dbReference>
<keyword evidence="4" id="KW-0472">Membrane</keyword>
<dbReference type="Pfam" id="PF13306">
    <property type="entry name" value="LRR_5"/>
    <property type="match status" value="1"/>
</dbReference>
<reference evidence="6" key="1">
    <citation type="submission" date="2019-08" db="EMBL/GenBank/DDBJ databases">
        <title>The genome of the North American firefly Photinus pyralis.</title>
        <authorList>
            <consortium name="Photinus pyralis genome working group"/>
            <person name="Fallon T.R."/>
            <person name="Sander Lower S.E."/>
            <person name="Weng J.-K."/>
        </authorList>
    </citation>
    <scope>NUCLEOTIDE SEQUENCE</scope>
    <source>
        <strain evidence="6">TRF0915ILg1</strain>
        <tissue evidence="6">Whole body</tissue>
    </source>
</reference>
<feature type="transmembrane region" description="Helical" evidence="4">
    <location>
        <begin position="711"/>
        <end position="735"/>
    </location>
</feature>
<dbReference type="InterPro" id="IPR032675">
    <property type="entry name" value="LRR_dom_sf"/>
</dbReference>
<dbReference type="PANTHER" id="PTHR24373">
    <property type="entry name" value="SLIT RELATED LEUCINE-RICH REPEAT NEURONAL PROTEIN"/>
    <property type="match status" value="1"/>
</dbReference>
<evidence type="ECO:0000256" key="4">
    <source>
        <dbReference type="SAM" id="Phobius"/>
    </source>
</evidence>
<dbReference type="PANTHER" id="PTHR24373:SF275">
    <property type="entry name" value="TIR DOMAIN-CONTAINING PROTEIN"/>
    <property type="match status" value="1"/>
</dbReference>
<evidence type="ECO:0000313" key="7">
    <source>
        <dbReference type="Proteomes" id="UP000801492"/>
    </source>
</evidence>
<dbReference type="PROSITE" id="PS51450">
    <property type="entry name" value="LRR"/>
    <property type="match status" value="2"/>
</dbReference>
<dbReference type="InterPro" id="IPR003591">
    <property type="entry name" value="Leu-rich_rpt_typical-subtyp"/>
</dbReference>
<dbReference type="SUPFAM" id="SSF52058">
    <property type="entry name" value="L domain-like"/>
    <property type="match status" value="2"/>
</dbReference>
<dbReference type="Pfam" id="PF13855">
    <property type="entry name" value="LRR_8"/>
    <property type="match status" value="3"/>
</dbReference>
<dbReference type="Gene3D" id="3.80.10.10">
    <property type="entry name" value="Ribonuclease Inhibitor"/>
    <property type="match status" value="4"/>
</dbReference>